<evidence type="ECO:0000313" key="1">
    <source>
        <dbReference type="EMBL" id="DAD77170.1"/>
    </source>
</evidence>
<sequence>MSNPLFNALGGGMPQESGPMQMVQQFMQFKQNFKGDPKEEVQKMLQSGRISQQQLNQVQQMAGQFQNLLKNMK</sequence>
<reference evidence="1" key="1">
    <citation type="journal article" date="2021" name="Proc. Natl. Acad. Sci. U.S.A.">
        <title>A Catalog of Tens of Thousands of Viruses from Human Metagenomes Reveals Hidden Associations with Chronic Diseases.</title>
        <authorList>
            <person name="Tisza M.J."/>
            <person name="Buck C.B."/>
        </authorList>
    </citation>
    <scope>NUCLEOTIDE SEQUENCE</scope>
    <source>
        <strain evidence="1">CtMYd37</strain>
    </source>
</reference>
<protein>
    <submittedName>
        <fullName evidence="1">Uncharacterized protein</fullName>
    </submittedName>
</protein>
<proteinExistence type="predicted"/>
<name>A0A8S5M4L4_9CAUD</name>
<organism evidence="1">
    <name type="scientific">Siphoviridae sp. ctMYd37</name>
    <dbReference type="NCBI Taxonomy" id="2826260"/>
    <lineage>
        <taxon>Viruses</taxon>
        <taxon>Duplodnaviria</taxon>
        <taxon>Heunggongvirae</taxon>
        <taxon>Uroviricota</taxon>
        <taxon>Caudoviricetes</taxon>
    </lineage>
</organism>
<accession>A0A8S5M4L4</accession>
<dbReference type="EMBL" id="BK014818">
    <property type="protein sequence ID" value="DAD77170.1"/>
    <property type="molecule type" value="Genomic_DNA"/>
</dbReference>